<feature type="transmembrane region" description="Helical" evidence="6">
    <location>
        <begin position="388"/>
        <end position="412"/>
    </location>
</feature>
<accession>U4R5K3</accession>
<gene>
    <name evidence="8" type="ORF">L323_02570</name>
</gene>
<dbReference type="Gene3D" id="1.20.1250.20">
    <property type="entry name" value="MFS general substrate transporter like domains"/>
    <property type="match status" value="1"/>
</dbReference>
<organism evidence="8 9">
    <name type="scientific">Ruminiclostridium papyrosolvens C7</name>
    <dbReference type="NCBI Taxonomy" id="1330534"/>
    <lineage>
        <taxon>Bacteria</taxon>
        <taxon>Bacillati</taxon>
        <taxon>Bacillota</taxon>
        <taxon>Clostridia</taxon>
        <taxon>Eubacteriales</taxon>
        <taxon>Oscillospiraceae</taxon>
        <taxon>Ruminiclostridium</taxon>
    </lineage>
</organism>
<dbReference type="GO" id="GO:0022857">
    <property type="term" value="F:transmembrane transporter activity"/>
    <property type="evidence" value="ECO:0007669"/>
    <property type="project" value="InterPro"/>
</dbReference>
<evidence type="ECO:0000259" key="7">
    <source>
        <dbReference type="PROSITE" id="PS50850"/>
    </source>
</evidence>
<evidence type="ECO:0000313" key="8">
    <source>
        <dbReference type="EMBL" id="EPR13866.1"/>
    </source>
</evidence>
<dbReference type="InterPro" id="IPR036259">
    <property type="entry name" value="MFS_trans_sf"/>
</dbReference>
<dbReference type="RefSeq" id="WP_020814148.1">
    <property type="nucleotide sequence ID" value="NZ_ATAY01000014.1"/>
</dbReference>
<evidence type="ECO:0000256" key="1">
    <source>
        <dbReference type="ARBA" id="ARBA00004651"/>
    </source>
</evidence>
<feature type="domain" description="Major facilitator superfamily (MFS) profile" evidence="7">
    <location>
        <begin position="41"/>
        <end position="417"/>
    </location>
</feature>
<sequence length="435" mass="46879">MLKHLENNISCTEEVALTETSFNNNIDNNGKKNKSILWSRAFIFLIAVSFITATGFNMVYTVISKYSMDIQNSLAIAGVISGIFSVAALVMRPFAGMMSDIFNKKYLCIAANMVIGFSVVGYSFSSSIPVLFSFRVLHGIAFGVSSTVNIALATRFIPKDRLGEGIGYYGIGQVVASIVGPNIGIYIADKYGFQTLFIVIALLSFIGAALLLCLKYPIEEKKAENVSIRSKLTIDSLIAKEGIVYAIIGGMFSFGNGLVSSFLILLGKERNISNIGIFFSVGAFVVFLLRLFVGRIVDEKGLTITVNISLIVSAVSMALIGVAPTLRLLIVASVLKSIGQGGGQLSLQAESIKRVSPSRVGVATSTFYIGADIGQGLGPIIGGGISQYFNYTVMFVTCSVLLLVSMVVFNVYQRKTRYNVKRETLEFEGGQEGVN</sequence>
<feature type="transmembrane region" description="Helical" evidence="6">
    <location>
        <begin position="106"/>
        <end position="124"/>
    </location>
</feature>
<dbReference type="CDD" id="cd17489">
    <property type="entry name" value="MFS_YfcJ_like"/>
    <property type="match status" value="1"/>
</dbReference>
<dbReference type="PANTHER" id="PTHR23531">
    <property type="entry name" value="QUINOLENE RESISTANCE PROTEIN NORA"/>
    <property type="match status" value="1"/>
</dbReference>
<feature type="transmembrane region" description="Helical" evidence="6">
    <location>
        <begin position="193"/>
        <end position="214"/>
    </location>
</feature>
<dbReference type="PANTHER" id="PTHR23531:SF1">
    <property type="entry name" value="QUINOLENE RESISTANCE PROTEIN NORA"/>
    <property type="match status" value="1"/>
</dbReference>
<feature type="transmembrane region" description="Helical" evidence="6">
    <location>
        <begin position="136"/>
        <end position="154"/>
    </location>
</feature>
<feature type="transmembrane region" description="Helical" evidence="6">
    <location>
        <begin position="304"/>
        <end position="326"/>
    </location>
</feature>
<dbReference type="Proteomes" id="UP000016860">
    <property type="component" value="Unassembled WGS sequence"/>
</dbReference>
<dbReference type="SUPFAM" id="SSF103473">
    <property type="entry name" value="MFS general substrate transporter"/>
    <property type="match status" value="1"/>
</dbReference>
<evidence type="ECO:0000313" key="9">
    <source>
        <dbReference type="Proteomes" id="UP000016860"/>
    </source>
</evidence>
<keyword evidence="3 6" id="KW-0812">Transmembrane</keyword>
<evidence type="ECO:0000256" key="3">
    <source>
        <dbReference type="ARBA" id="ARBA00022692"/>
    </source>
</evidence>
<feature type="transmembrane region" description="Helical" evidence="6">
    <location>
        <begin position="75"/>
        <end position="94"/>
    </location>
</feature>
<dbReference type="PATRIC" id="fig|1330534.3.peg.512"/>
<evidence type="ECO:0000256" key="4">
    <source>
        <dbReference type="ARBA" id="ARBA00022989"/>
    </source>
</evidence>
<dbReference type="OrthoDB" id="9814001at2"/>
<evidence type="ECO:0000256" key="6">
    <source>
        <dbReference type="SAM" id="Phobius"/>
    </source>
</evidence>
<feature type="transmembrane region" description="Helical" evidence="6">
    <location>
        <begin position="243"/>
        <end position="266"/>
    </location>
</feature>
<evidence type="ECO:0000256" key="2">
    <source>
        <dbReference type="ARBA" id="ARBA00022448"/>
    </source>
</evidence>
<comment type="caution">
    <text evidence="8">The sequence shown here is derived from an EMBL/GenBank/DDBJ whole genome shotgun (WGS) entry which is preliminary data.</text>
</comment>
<keyword evidence="4 6" id="KW-1133">Transmembrane helix</keyword>
<proteinExistence type="predicted"/>
<feature type="transmembrane region" description="Helical" evidence="6">
    <location>
        <begin position="272"/>
        <end position="292"/>
    </location>
</feature>
<name>U4R5K3_9FIRM</name>
<dbReference type="EMBL" id="ATAY01000014">
    <property type="protein sequence ID" value="EPR13866.1"/>
    <property type="molecule type" value="Genomic_DNA"/>
</dbReference>
<dbReference type="InterPro" id="IPR011701">
    <property type="entry name" value="MFS"/>
</dbReference>
<dbReference type="InterPro" id="IPR020846">
    <property type="entry name" value="MFS_dom"/>
</dbReference>
<evidence type="ECO:0000256" key="5">
    <source>
        <dbReference type="ARBA" id="ARBA00023136"/>
    </source>
</evidence>
<dbReference type="GO" id="GO:0005886">
    <property type="term" value="C:plasma membrane"/>
    <property type="evidence" value="ECO:0007669"/>
    <property type="project" value="UniProtKB-SubCell"/>
</dbReference>
<dbReference type="InterPro" id="IPR052714">
    <property type="entry name" value="MFS_Exporter"/>
</dbReference>
<comment type="subcellular location">
    <subcellularLocation>
        <location evidence="1">Cell membrane</location>
        <topology evidence="1">Multi-pass membrane protein</topology>
    </subcellularLocation>
</comment>
<dbReference type="STRING" id="1330534.L323_02570"/>
<dbReference type="AlphaFoldDB" id="U4R5K3"/>
<feature type="transmembrane region" description="Helical" evidence="6">
    <location>
        <begin position="166"/>
        <end position="187"/>
    </location>
</feature>
<keyword evidence="2" id="KW-0813">Transport</keyword>
<dbReference type="Pfam" id="PF07690">
    <property type="entry name" value="MFS_1"/>
    <property type="match status" value="1"/>
</dbReference>
<feature type="transmembrane region" description="Helical" evidence="6">
    <location>
        <begin position="41"/>
        <end position="63"/>
    </location>
</feature>
<reference evidence="8 9" key="1">
    <citation type="journal article" date="2013" name="Genome Announc.">
        <title>Draft Genome Sequence of the Cellulolytic Bacterium Clostridium papyrosolvens C7 (ATCC 700395).</title>
        <authorList>
            <person name="Zepeda V."/>
            <person name="Dassa B."/>
            <person name="Borovok I."/>
            <person name="Lamed R."/>
            <person name="Bayer E.A."/>
            <person name="Cate J.H."/>
        </authorList>
    </citation>
    <scope>NUCLEOTIDE SEQUENCE [LARGE SCALE GENOMIC DNA]</scope>
    <source>
        <strain evidence="8 9">C7</strain>
    </source>
</reference>
<dbReference type="PROSITE" id="PS50850">
    <property type="entry name" value="MFS"/>
    <property type="match status" value="1"/>
</dbReference>
<protein>
    <submittedName>
        <fullName evidence="8">Arabinose ABC transporter permease</fullName>
    </submittedName>
</protein>
<keyword evidence="5 6" id="KW-0472">Membrane</keyword>